<dbReference type="EMBL" id="JAWDGP010002323">
    <property type="protein sequence ID" value="KAK3783972.1"/>
    <property type="molecule type" value="Genomic_DNA"/>
</dbReference>
<organism evidence="1 2">
    <name type="scientific">Elysia crispata</name>
    <name type="common">lettuce slug</name>
    <dbReference type="NCBI Taxonomy" id="231223"/>
    <lineage>
        <taxon>Eukaryota</taxon>
        <taxon>Metazoa</taxon>
        <taxon>Spiralia</taxon>
        <taxon>Lophotrochozoa</taxon>
        <taxon>Mollusca</taxon>
        <taxon>Gastropoda</taxon>
        <taxon>Heterobranchia</taxon>
        <taxon>Euthyneura</taxon>
        <taxon>Panpulmonata</taxon>
        <taxon>Sacoglossa</taxon>
        <taxon>Placobranchoidea</taxon>
        <taxon>Plakobranchidae</taxon>
        <taxon>Elysia</taxon>
    </lineage>
</organism>
<dbReference type="Proteomes" id="UP001283361">
    <property type="component" value="Unassembled WGS sequence"/>
</dbReference>
<keyword evidence="2" id="KW-1185">Reference proteome</keyword>
<sequence length="81" mass="8877">MQLHTPLTNRLLKLMPCLSGETDQSLKLGGVPQSRSAMRKLCPNYPQTGRGRLIQVRPGLDATVAVRSVALRRAPSRTPLT</sequence>
<evidence type="ECO:0000313" key="2">
    <source>
        <dbReference type="Proteomes" id="UP001283361"/>
    </source>
</evidence>
<gene>
    <name evidence="1" type="ORF">RRG08_046702</name>
</gene>
<proteinExistence type="predicted"/>
<accession>A0AAE1AC59</accession>
<name>A0AAE1AC59_9GAST</name>
<reference evidence="1" key="1">
    <citation type="journal article" date="2023" name="G3 (Bethesda)">
        <title>A reference genome for the long-term kleptoplast-retaining sea slug Elysia crispata morphotype clarki.</title>
        <authorList>
            <person name="Eastman K.E."/>
            <person name="Pendleton A.L."/>
            <person name="Shaikh M.A."/>
            <person name="Suttiyut T."/>
            <person name="Ogas R."/>
            <person name="Tomko P."/>
            <person name="Gavelis G."/>
            <person name="Widhalm J.R."/>
            <person name="Wisecaver J.H."/>
        </authorList>
    </citation>
    <scope>NUCLEOTIDE SEQUENCE</scope>
    <source>
        <strain evidence="1">ECLA1</strain>
    </source>
</reference>
<dbReference type="AlphaFoldDB" id="A0AAE1AC59"/>
<comment type="caution">
    <text evidence="1">The sequence shown here is derived from an EMBL/GenBank/DDBJ whole genome shotgun (WGS) entry which is preliminary data.</text>
</comment>
<evidence type="ECO:0000313" key="1">
    <source>
        <dbReference type="EMBL" id="KAK3783972.1"/>
    </source>
</evidence>
<protein>
    <submittedName>
        <fullName evidence="1">Uncharacterized protein</fullName>
    </submittedName>
</protein>